<evidence type="ECO:0000313" key="11">
    <source>
        <dbReference type="WBParaSite" id="MBELARI_LOCUS1446"/>
    </source>
</evidence>
<keyword evidence="3" id="KW-0645">Protease</keyword>
<dbReference type="PROSITE" id="PS50041">
    <property type="entry name" value="C_TYPE_LECTIN_2"/>
    <property type="match status" value="2"/>
</dbReference>
<accession>A0AAF3EKH7</accession>
<keyword evidence="6" id="KW-0862">Zinc</keyword>
<dbReference type="InterPro" id="IPR008753">
    <property type="entry name" value="Peptidase_M13_N"/>
</dbReference>
<evidence type="ECO:0000256" key="7">
    <source>
        <dbReference type="ARBA" id="ARBA00023049"/>
    </source>
</evidence>
<dbReference type="InterPro" id="IPR000718">
    <property type="entry name" value="Peptidase_M13"/>
</dbReference>
<dbReference type="InterPro" id="IPR024079">
    <property type="entry name" value="MetalloPept_cat_dom_sf"/>
</dbReference>
<evidence type="ECO:0000256" key="1">
    <source>
        <dbReference type="ARBA" id="ARBA00001947"/>
    </source>
</evidence>
<evidence type="ECO:0000256" key="4">
    <source>
        <dbReference type="ARBA" id="ARBA00022723"/>
    </source>
</evidence>
<comment type="cofactor">
    <cofactor evidence="1">
        <name>Zn(2+)</name>
        <dbReference type="ChEBI" id="CHEBI:29105"/>
    </cofactor>
</comment>
<dbReference type="Gene3D" id="3.40.390.10">
    <property type="entry name" value="Collagenase (Catalytic Domain)"/>
    <property type="match status" value="1"/>
</dbReference>
<organism evidence="10 11">
    <name type="scientific">Mesorhabditis belari</name>
    <dbReference type="NCBI Taxonomy" id="2138241"/>
    <lineage>
        <taxon>Eukaryota</taxon>
        <taxon>Metazoa</taxon>
        <taxon>Ecdysozoa</taxon>
        <taxon>Nematoda</taxon>
        <taxon>Chromadorea</taxon>
        <taxon>Rhabditida</taxon>
        <taxon>Rhabditina</taxon>
        <taxon>Rhabditomorpha</taxon>
        <taxon>Rhabditoidea</taxon>
        <taxon>Rhabditidae</taxon>
        <taxon>Mesorhabditinae</taxon>
        <taxon>Mesorhabditis</taxon>
    </lineage>
</organism>
<evidence type="ECO:0000256" key="5">
    <source>
        <dbReference type="ARBA" id="ARBA00022801"/>
    </source>
</evidence>
<keyword evidence="10" id="KW-1185">Reference proteome</keyword>
<dbReference type="InterPro" id="IPR016187">
    <property type="entry name" value="CTDL_fold"/>
</dbReference>
<dbReference type="PROSITE" id="PS51885">
    <property type="entry name" value="NEPRILYSIN"/>
    <property type="match status" value="1"/>
</dbReference>
<dbReference type="SMART" id="SM00034">
    <property type="entry name" value="CLECT"/>
    <property type="match status" value="2"/>
</dbReference>
<dbReference type="SUPFAM" id="SSF55486">
    <property type="entry name" value="Metalloproteases ('zincins'), catalytic domain"/>
    <property type="match status" value="1"/>
</dbReference>
<dbReference type="PANTHER" id="PTHR11733:SF188">
    <property type="entry name" value="NEPRILYSIN"/>
    <property type="match status" value="1"/>
</dbReference>
<keyword evidence="8" id="KW-0732">Signal</keyword>
<dbReference type="GO" id="GO:0016485">
    <property type="term" value="P:protein processing"/>
    <property type="evidence" value="ECO:0007669"/>
    <property type="project" value="TreeGrafter"/>
</dbReference>
<dbReference type="GO" id="GO:0005886">
    <property type="term" value="C:plasma membrane"/>
    <property type="evidence" value="ECO:0007669"/>
    <property type="project" value="TreeGrafter"/>
</dbReference>
<feature type="chain" id="PRO_5042201089" description="C-type lectin domain-containing protein" evidence="8">
    <location>
        <begin position="19"/>
        <end position="1303"/>
    </location>
</feature>
<reference evidence="11" key="1">
    <citation type="submission" date="2024-02" db="UniProtKB">
        <authorList>
            <consortium name="WormBaseParasite"/>
        </authorList>
    </citation>
    <scope>IDENTIFICATION</scope>
</reference>
<name>A0AAF3EKH7_9BILA</name>
<dbReference type="InterPro" id="IPR016186">
    <property type="entry name" value="C-type_lectin-like/link_sf"/>
</dbReference>
<proteinExistence type="inferred from homology"/>
<keyword evidence="5" id="KW-0378">Hydrolase</keyword>
<protein>
    <recommendedName>
        <fullName evidence="9">C-type lectin domain-containing protein</fullName>
    </recommendedName>
</protein>
<dbReference type="Gene3D" id="3.10.100.10">
    <property type="entry name" value="Mannose-Binding Protein A, subunit A"/>
    <property type="match status" value="2"/>
</dbReference>
<dbReference type="InterPro" id="IPR001304">
    <property type="entry name" value="C-type_lectin-like"/>
</dbReference>
<dbReference type="PANTHER" id="PTHR11733">
    <property type="entry name" value="ZINC METALLOPROTEASE FAMILY M13 NEPRILYSIN-RELATED"/>
    <property type="match status" value="1"/>
</dbReference>
<keyword evidence="7" id="KW-0482">Metalloprotease</keyword>
<dbReference type="InterPro" id="IPR042089">
    <property type="entry name" value="Peptidase_M13_dom_2"/>
</dbReference>
<evidence type="ECO:0000313" key="10">
    <source>
        <dbReference type="Proteomes" id="UP000887575"/>
    </source>
</evidence>
<evidence type="ECO:0000256" key="6">
    <source>
        <dbReference type="ARBA" id="ARBA00022833"/>
    </source>
</evidence>
<evidence type="ECO:0000256" key="3">
    <source>
        <dbReference type="ARBA" id="ARBA00022670"/>
    </source>
</evidence>
<dbReference type="Pfam" id="PF00059">
    <property type="entry name" value="Lectin_C"/>
    <property type="match status" value="2"/>
</dbReference>
<dbReference type="CDD" id="cd00037">
    <property type="entry name" value="CLECT"/>
    <property type="match status" value="2"/>
</dbReference>
<keyword evidence="4" id="KW-0479">Metal-binding</keyword>
<evidence type="ECO:0000256" key="8">
    <source>
        <dbReference type="SAM" id="SignalP"/>
    </source>
</evidence>
<evidence type="ECO:0000259" key="9">
    <source>
        <dbReference type="PROSITE" id="PS50041"/>
    </source>
</evidence>
<dbReference type="GO" id="GO:0004222">
    <property type="term" value="F:metalloendopeptidase activity"/>
    <property type="evidence" value="ECO:0007669"/>
    <property type="project" value="InterPro"/>
</dbReference>
<sequence length="1303" mass="145032">MNRFFIVYSIFYLETLYGLQTVNLTEQDTTWIASGYQTRQISTKTDFTITDSEGSQIQSTTFNSTSLQLLHGPLTIIDRSAVGSYSLSFRLHNVTDSIALYASRLFTIVPNTPVPYTYQTKGSGNYGTFATFSAMPALYGRSSLVIKPTNKTTTGCEYSLFQAGYPATNRGLNAYRIHTFTPENSGDRFALSIIPAFAATIYVPPRCPVSIDVADYTSLYDGMGVFGMSSVPQYGFVMSRDFPGGMTGTGFGGMNVDLKYYLDSKTITNRSIDFNVHVDHFLTDPDSSVQFKFLYDEKVGYIFNRSTDSFSQAQTAKSFRIQFTSPKTLATFFLLHFNTAACNLAAKEFPNEEKCLSPILMANSYAEAYRFCDNRGAEVVKIENIYDNAFIVANLAQSNASAQTPYIGVQRSSNGNWLYADGGPLTYANWAPGQPDMSNPQKQCTVLNAALNCPSNSQEFNGYCYQAMVSLPGNYTMADTYCAGRGLANSHLASIMNQFENLYLAGLLPAGTKAFIGGMRQTNGVFTWSDGLPFSFDNVDKSTNGGPCLVIDQATKKWQQVNCSESHAFICKITETPPFIVSNSTGFKQAADYLLRGIDPTANPCEDFFQFTCGTYINNTSLNGKSRVGTFDEAQTQVNKDTAVALDAISASSSLTERIAQAAYAACVYNYNQDVNDKSKTIYQEITNAFGIPEIPFFLDPSSLSMFSIPTSQLFSAVGYFEGTHALGTLLFSWTTVDYQNIKQNALFMNQPDLPLPRDYYVKPQFLSIIQAHVQEYADLITMVAGNLGKTVDSNAIYQMAADVVNFEISIATASWSDEEQRNYKQMYNPYTISGLQANYPNIQWTAYFDNLLKNVGLTNTVFQSREAIVNEPTYFAWLNSLFSEQKIPAATIVNYIAVQAIYDSADFLGSGLSKLAEKNNRLPYLMKHGIGLSRTRRDRRNFDSINDFCVDIVTTFMPYGTGYVYVKQLGDLRNAIQADVATQTDHIISSFTDMIGTLSWMTPSSKTNANTKAAGLIKNIGWPDMFKDFKDTTDLDNYNKADYGKILDLDKTKFFEIYLILKSGMESRESLRFIQAPADRKMFLQSPALVNAWYQPERNSITFPFAIFNLPFYKLDWPQAVNYGGLGGVEGHELTHGYDDEGVQFGPDGSLSGCDSFRCGWMDMNSTAGFTDMAQCVVTQYTTQCCPVKTGNVHCANGAITQGENIADLGGQQAAYRAYRKYVATQLNGVEEQRLPGLEEYTPNQIFWIAKGFVWCTVQSIDSLVRQMLTNPHSPPLKKMHFWNIPGYTTLACIFYQAERRQ</sequence>
<dbReference type="CDD" id="cd08662">
    <property type="entry name" value="M13"/>
    <property type="match status" value="1"/>
</dbReference>
<dbReference type="Pfam" id="PF01431">
    <property type="entry name" value="Peptidase_M13"/>
    <property type="match status" value="1"/>
</dbReference>
<comment type="similarity">
    <text evidence="2">Belongs to the peptidase M13 family.</text>
</comment>
<dbReference type="GO" id="GO:0046872">
    <property type="term" value="F:metal ion binding"/>
    <property type="evidence" value="ECO:0007669"/>
    <property type="project" value="UniProtKB-KW"/>
</dbReference>
<dbReference type="Gene3D" id="1.10.1380.10">
    <property type="entry name" value="Neutral endopeptidase , domain2"/>
    <property type="match status" value="1"/>
</dbReference>
<dbReference type="InterPro" id="IPR018497">
    <property type="entry name" value="Peptidase_M13_C"/>
</dbReference>
<feature type="domain" description="C-type lectin" evidence="9">
    <location>
        <begin position="351"/>
        <end position="447"/>
    </location>
</feature>
<dbReference type="Pfam" id="PF05649">
    <property type="entry name" value="Peptidase_M13_N"/>
    <property type="match status" value="1"/>
</dbReference>
<feature type="signal peptide" evidence="8">
    <location>
        <begin position="1"/>
        <end position="18"/>
    </location>
</feature>
<evidence type="ECO:0000256" key="2">
    <source>
        <dbReference type="ARBA" id="ARBA00007357"/>
    </source>
</evidence>
<dbReference type="Proteomes" id="UP000887575">
    <property type="component" value="Unassembled WGS sequence"/>
</dbReference>
<dbReference type="WBParaSite" id="MBELARI_LOCUS1446">
    <property type="protein sequence ID" value="MBELARI_LOCUS1446"/>
    <property type="gene ID" value="MBELARI_LOCUS1446"/>
</dbReference>
<dbReference type="SUPFAM" id="SSF56436">
    <property type="entry name" value="C-type lectin-like"/>
    <property type="match status" value="2"/>
</dbReference>
<dbReference type="PRINTS" id="PR00786">
    <property type="entry name" value="NEPRILYSIN"/>
</dbReference>
<feature type="domain" description="C-type lectin" evidence="9">
    <location>
        <begin position="460"/>
        <end position="572"/>
    </location>
</feature>